<name>A0ABV1CQQ4_9FIRM</name>
<dbReference type="InterPro" id="IPR036291">
    <property type="entry name" value="NAD(P)-bd_dom_sf"/>
</dbReference>
<dbReference type="Proteomes" id="UP001470752">
    <property type="component" value="Unassembled WGS sequence"/>
</dbReference>
<evidence type="ECO:0000313" key="2">
    <source>
        <dbReference type="EMBL" id="MEQ2414058.1"/>
    </source>
</evidence>
<feature type="domain" description="NAD-dependent epimerase/dehydratase" evidence="1">
    <location>
        <begin position="4"/>
        <end position="250"/>
    </location>
</feature>
<evidence type="ECO:0000313" key="3">
    <source>
        <dbReference type="Proteomes" id="UP001470752"/>
    </source>
</evidence>
<comment type="caution">
    <text evidence="2">The sequence shown here is derived from an EMBL/GenBank/DDBJ whole genome shotgun (WGS) entry which is preliminary data.</text>
</comment>
<dbReference type="InterPro" id="IPR001509">
    <property type="entry name" value="Epimerase_deHydtase"/>
</dbReference>
<dbReference type="InterPro" id="IPR050177">
    <property type="entry name" value="Lipid_A_modif_metabolic_enz"/>
</dbReference>
<accession>A0ABV1CQQ4</accession>
<evidence type="ECO:0000259" key="1">
    <source>
        <dbReference type="Pfam" id="PF01370"/>
    </source>
</evidence>
<dbReference type="Gene3D" id="3.40.50.720">
    <property type="entry name" value="NAD(P)-binding Rossmann-like Domain"/>
    <property type="match status" value="1"/>
</dbReference>
<dbReference type="SUPFAM" id="SSF51735">
    <property type="entry name" value="NAD(P)-binding Rossmann-fold domains"/>
    <property type="match status" value="1"/>
</dbReference>
<keyword evidence="3" id="KW-1185">Reference proteome</keyword>
<dbReference type="EMBL" id="JBBNFW010000182">
    <property type="protein sequence ID" value="MEQ2414058.1"/>
    <property type="molecule type" value="Genomic_DNA"/>
</dbReference>
<organism evidence="2 3">
    <name type="scientific">Blautia acetigignens</name>
    <dbReference type="NCBI Taxonomy" id="2981783"/>
    <lineage>
        <taxon>Bacteria</taxon>
        <taxon>Bacillati</taxon>
        <taxon>Bacillota</taxon>
        <taxon>Clostridia</taxon>
        <taxon>Lachnospirales</taxon>
        <taxon>Lachnospiraceae</taxon>
        <taxon>Blautia</taxon>
    </lineage>
</organism>
<gene>
    <name evidence="2" type="ORF">AAAX94_13645</name>
</gene>
<dbReference type="Pfam" id="PF01370">
    <property type="entry name" value="Epimerase"/>
    <property type="match status" value="1"/>
</dbReference>
<sequence length="329" mass="38199">MKKIVVFGASGDTGQYFVKYFLEHYTGDEYEIIATGTRETNYFNQFKVSYYQVDITKKDEFSKLPKDVYAVVDLAGAMPARMQGYDPYKYINVNITGNLNILEYCRENGVDRILFAQSFGDIKDYGEEDPLLTVDLPRKFSFTSDHTIYVMSKNFAVDMIENYHQMYGLKRFIFRLPTIYLYSPVDTFYVDGKVRKIGYRLLIDKARAGETIEVWGDSSRVKDMVYVKDFCQMLFKAVFVDRECGYYNVGTGVGTSLLDQIKGMVDVFSEEGRKSKIVMRPDKPNAPQYIMDITPAVEELGYKPQYSYLEMLRDFKTEMELAENRLLQK</sequence>
<dbReference type="RefSeq" id="WP_021925888.1">
    <property type="nucleotide sequence ID" value="NZ_JAOQJM010000017.1"/>
</dbReference>
<protein>
    <submittedName>
        <fullName evidence="2">NAD(P)-dependent oxidoreductase</fullName>
    </submittedName>
</protein>
<dbReference type="PANTHER" id="PTHR43245">
    <property type="entry name" value="BIFUNCTIONAL POLYMYXIN RESISTANCE PROTEIN ARNA"/>
    <property type="match status" value="1"/>
</dbReference>
<reference evidence="2 3" key="1">
    <citation type="submission" date="2024-04" db="EMBL/GenBank/DDBJ databases">
        <title>Human intestinal bacterial collection.</title>
        <authorList>
            <person name="Pauvert C."/>
            <person name="Hitch T.C.A."/>
            <person name="Clavel T."/>
        </authorList>
    </citation>
    <scope>NUCLEOTIDE SEQUENCE [LARGE SCALE GENOMIC DNA]</scope>
    <source>
        <strain evidence="2 3">CLA-AA-H161</strain>
    </source>
</reference>
<proteinExistence type="predicted"/>